<feature type="domain" description="VWFA" evidence="2">
    <location>
        <begin position="441"/>
        <end position="606"/>
    </location>
</feature>
<feature type="compositionally biased region" description="Low complexity" evidence="1">
    <location>
        <begin position="287"/>
        <end position="298"/>
    </location>
</feature>
<evidence type="ECO:0000313" key="3">
    <source>
        <dbReference type="EMBL" id="MBV0934727.1"/>
    </source>
</evidence>
<accession>A0ABS6MG90</accession>
<dbReference type="RefSeq" id="WP_217336128.1">
    <property type="nucleotide sequence ID" value="NZ_JAHQZT010000034.1"/>
</dbReference>
<feature type="region of interest" description="Disordered" evidence="1">
    <location>
        <begin position="338"/>
        <end position="360"/>
    </location>
</feature>
<organism evidence="3 4">
    <name type="scientific">Marinobacterium weihaiense</name>
    <dbReference type="NCBI Taxonomy" id="2851016"/>
    <lineage>
        <taxon>Bacteria</taxon>
        <taxon>Pseudomonadati</taxon>
        <taxon>Pseudomonadota</taxon>
        <taxon>Gammaproteobacteria</taxon>
        <taxon>Oceanospirillales</taxon>
        <taxon>Oceanospirillaceae</taxon>
        <taxon>Marinobacterium</taxon>
    </lineage>
</organism>
<reference evidence="3 4" key="1">
    <citation type="submission" date="2021-06" db="EMBL/GenBank/DDBJ databases">
        <title>Bacterium isolated from marine sediment.</title>
        <authorList>
            <person name="Zhu K.-L."/>
            <person name="Du Z.-J."/>
            <person name="Liang Q.-Y."/>
        </authorList>
    </citation>
    <scope>NUCLEOTIDE SEQUENCE [LARGE SCALE GENOMIC DNA]</scope>
    <source>
        <strain evidence="3 4">A346</strain>
    </source>
</reference>
<gene>
    <name evidence="3" type="ORF">KTN04_15420</name>
</gene>
<feature type="compositionally biased region" description="Low complexity" evidence="1">
    <location>
        <begin position="269"/>
        <end position="279"/>
    </location>
</feature>
<evidence type="ECO:0000313" key="4">
    <source>
        <dbReference type="Proteomes" id="UP000755551"/>
    </source>
</evidence>
<dbReference type="Proteomes" id="UP000755551">
    <property type="component" value="Unassembled WGS sequence"/>
</dbReference>
<dbReference type="EMBL" id="JAHQZT010000034">
    <property type="protein sequence ID" value="MBV0934727.1"/>
    <property type="molecule type" value="Genomic_DNA"/>
</dbReference>
<proteinExistence type="predicted"/>
<dbReference type="Pfam" id="PF00092">
    <property type="entry name" value="VWA"/>
    <property type="match status" value="1"/>
</dbReference>
<comment type="caution">
    <text evidence="3">The sequence shown here is derived from an EMBL/GenBank/DDBJ whole genome shotgun (WGS) entry which is preliminary data.</text>
</comment>
<feature type="region of interest" description="Disordered" evidence="1">
    <location>
        <begin position="206"/>
        <end position="312"/>
    </location>
</feature>
<feature type="compositionally biased region" description="Gly residues" evidence="1">
    <location>
        <begin position="252"/>
        <end position="268"/>
    </location>
</feature>
<dbReference type="PROSITE" id="PS50234">
    <property type="entry name" value="VWFA"/>
    <property type="match status" value="1"/>
</dbReference>
<dbReference type="SMART" id="SM00327">
    <property type="entry name" value="VWA"/>
    <property type="match status" value="1"/>
</dbReference>
<dbReference type="InterPro" id="IPR002035">
    <property type="entry name" value="VWF_A"/>
</dbReference>
<keyword evidence="4" id="KW-1185">Reference proteome</keyword>
<feature type="compositionally biased region" description="Basic and acidic residues" evidence="1">
    <location>
        <begin position="206"/>
        <end position="215"/>
    </location>
</feature>
<feature type="compositionally biased region" description="Low complexity" evidence="1">
    <location>
        <begin position="224"/>
        <end position="245"/>
    </location>
</feature>
<protein>
    <submittedName>
        <fullName evidence="3">VWA domain-containing protein</fullName>
    </submittedName>
</protein>
<evidence type="ECO:0000259" key="2">
    <source>
        <dbReference type="PROSITE" id="PS50234"/>
    </source>
</evidence>
<sequence>MKTTLRDALPILASAYGQQFGVKVQMGGTGAWTNGTTIQLPMISNPDLRDLALGYLVHESAHIRLTDFHVFGTTQGIFRSLVNILEDVRIERWFYENDYPGTKQTLQTVWDHVGSKPTLEEMVQADNVASLFHNYLLYRVRQEQHGLDSTKPHYEAVKQAIEAKLPPGFFIRLDVLLDKHLDSMASTTDAKVLAQAILEALKHAEEEANQEKDQQQDQSESDTGDSQGRSGNDQGSSGDSQAGTGDEQGDSAGQGGSDNGQDGSGNGGESSDTQGQSGNQQGGSDAGSGSSTQPQSERSSGEGDGAGGGSKSLTEQIMSETDLPSDVMEAVRQTLGDKAEEEFKSDPSGVSQAAQLDSGIGHEVRQEQGHYLMGVDSLKDGILASSKLRSQIVGLLQAQTRARRSHREYGSRLDAKRLARAMAGERRIWKHMSKRQMVDTSVHILLDTSSSMGGCQPIANSATVSMALAISAIPKADVAVSIFPGIGAGVSPVTRRNTPVRSNVGRFAVRPNGGTPMAEGMFYAARELSTVTSKRKVMIVITDGAPNDGASVQYINRLVEGEIDVYAIGIRSDAVRLYFRNYEVISGVNQLQSALFSLAQEFLKVA</sequence>
<evidence type="ECO:0000256" key="1">
    <source>
        <dbReference type="SAM" id="MobiDB-lite"/>
    </source>
</evidence>
<name>A0ABS6MG90_9GAMM</name>